<keyword evidence="5" id="KW-1185">Reference proteome</keyword>
<accession>A0A3S3PHZ1</accession>
<dbReference type="Pfam" id="PF07847">
    <property type="entry name" value="PCO_ADO"/>
    <property type="match status" value="1"/>
</dbReference>
<dbReference type="OrthoDB" id="271433at2759"/>
<dbReference type="SUPFAM" id="SSF51182">
    <property type="entry name" value="RmlC-like cupins"/>
    <property type="match status" value="1"/>
</dbReference>
<evidence type="ECO:0000313" key="5">
    <source>
        <dbReference type="Proteomes" id="UP000285301"/>
    </source>
</evidence>
<protein>
    <submittedName>
        <fullName evidence="4">2-aminoethanethiol dioxygenase-like protein</fullName>
    </submittedName>
</protein>
<dbReference type="EMBL" id="NCKU01001191">
    <property type="protein sequence ID" value="RWS12835.1"/>
    <property type="molecule type" value="Genomic_DNA"/>
</dbReference>
<keyword evidence="3" id="KW-0408">Iron</keyword>
<organism evidence="4 5">
    <name type="scientific">Dinothrombium tinctorium</name>
    <dbReference type="NCBI Taxonomy" id="1965070"/>
    <lineage>
        <taxon>Eukaryota</taxon>
        <taxon>Metazoa</taxon>
        <taxon>Ecdysozoa</taxon>
        <taxon>Arthropoda</taxon>
        <taxon>Chelicerata</taxon>
        <taxon>Arachnida</taxon>
        <taxon>Acari</taxon>
        <taxon>Acariformes</taxon>
        <taxon>Trombidiformes</taxon>
        <taxon>Prostigmata</taxon>
        <taxon>Anystina</taxon>
        <taxon>Parasitengona</taxon>
        <taxon>Trombidioidea</taxon>
        <taxon>Trombidiidae</taxon>
        <taxon>Dinothrombium</taxon>
    </lineage>
</organism>
<gene>
    <name evidence="4" type="ORF">B4U79_04544</name>
</gene>
<reference evidence="4 5" key="1">
    <citation type="journal article" date="2018" name="Gigascience">
        <title>Genomes of trombidid mites reveal novel predicted allergens and laterally-transferred genes associated with secondary metabolism.</title>
        <authorList>
            <person name="Dong X."/>
            <person name="Chaisiri K."/>
            <person name="Xia D."/>
            <person name="Armstrong S.D."/>
            <person name="Fang Y."/>
            <person name="Donnelly M.J."/>
            <person name="Kadowaki T."/>
            <person name="McGarry J.W."/>
            <person name="Darby A.C."/>
            <person name="Makepeace B.L."/>
        </authorList>
    </citation>
    <scope>NUCLEOTIDE SEQUENCE [LARGE SCALE GENOMIC DNA]</scope>
    <source>
        <strain evidence="4">UoL-WK</strain>
    </source>
</reference>
<keyword evidence="1" id="KW-0479">Metal-binding</keyword>
<dbReference type="GO" id="GO:0016702">
    <property type="term" value="F:oxidoreductase activity, acting on single donors with incorporation of molecular oxygen, incorporation of two atoms of oxygen"/>
    <property type="evidence" value="ECO:0007669"/>
    <property type="project" value="InterPro"/>
</dbReference>
<name>A0A3S3PHZ1_9ACAR</name>
<dbReference type="InterPro" id="IPR011051">
    <property type="entry name" value="RmlC_Cupin_sf"/>
</dbReference>
<evidence type="ECO:0000256" key="1">
    <source>
        <dbReference type="ARBA" id="ARBA00022723"/>
    </source>
</evidence>
<sequence length="233" mass="26294">MSSLIQSIAKASQQVFGKYSNENAFIESLNKLRKLCAQLTAADVGFSSDLIERKSRFRAPSLHVEICTNDVFSIGIFVLPKDGSIPLHDHQQMHGIVKVIHGTIKVKSFSFMPNDKPYTIPKEILSKISYRERALLIPTHYCGEKVVGFNEETTCLLTPTEANLHEIESVGGIAAFLDILAPPYESGERECQYYQLIDTVHDEEMKNDISWLMPQRCPPSFWCESLPYQGPKI</sequence>
<comment type="caution">
    <text evidence="4">The sequence shown here is derived from an EMBL/GenBank/DDBJ whole genome shotgun (WGS) entry which is preliminary data.</text>
</comment>
<dbReference type="PANTHER" id="PTHR22966:SF61">
    <property type="entry name" value="2-AMINOETHANETHIOL DIOXYGENASE"/>
    <property type="match status" value="1"/>
</dbReference>
<dbReference type="AlphaFoldDB" id="A0A3S3PHZ1"/>
<dbReference type="PANTHER" id="PTHR22966">
    <property type="entry name" value="2-AMINOETHANETHIOL DIOXYGENASE"/>
    <property type="match status" value="1"/>
</dbReference>
<keyword evidence="4" id="KW-0223">Dioxygenase</keyword>
<dbReference type="Proteomes" id="UP000285301">
    <property type="component" value="Unassembled WGS sequence"/>
</dbReference>
<evidence type="ECO:0000256" key="3">
    <source>
        <dbReference type="ARBA" id="ARBA00023004"/>
    </source>
</evidence>
<dbReference type="InterPro" id="IPR014710">
    <property type="entry name" value="RmlC-like_jellyroll"/>
</dbReference>
<keyword evidence="2" id="KW-0560">Oxidoreductase</keyword>
<dbReference type="CDD" id="cd20289">
    <property type="entry name" value="cupin_ADO"/>
    <property type="match status" value="1"/>
</dbReference>
<evidence type="ECO:0000313" key="4">
    <source>
        <dbReference type="EMBL" id="RWS12835.1"/>
    </source>
</evidence>
<dbReference type="GO" id="GO:0005739">
    <property type="term" value="C:mitochondrion"/>
    <property type="evidence" value="ECO:0007669"/>
    <property type="project" value="TreeGrafter"/>
</dbReference>
<dbReference type="Gene3D" id="2.60.120.10">
    <property type="entry name" value="Jelly Rolls"/>
    <property type="match status" value="1"/>
</dbReference>
<evidence type="ECO:0000256" key="2">
    <source>
        <dbReference type="ARBA" id="ARBA00023002"/>
    </source>
</evidence>
<proteinExistence type="predicted"/>
<dbReference type="InterPro" id="IPR012864">
    <property type="entry name" value="PCO/ADO"/>
</dbReference>
<dbReference type="GO" id="GO:0046872">
    <property type="term" value="F:metal ion binding"/>
    <property type="evidence" value="ECO:0007669"/>
    <property type="project" value="UniProtKB-KW"/>
</dbReference>
<dbReference type="STRING" id="1965070.A0A3S3PHZ1"/>